<name>A0A6M2BSR6_9GAMM</name>
<dbReference type="Pfam" id="PF07819">
    <property type="entry name" value="PGAP1"/>
    <property type="match status" value="1"/>
</dbReference>
<evidence type="ECO:0000259" key="2">
    <source>
        <dbReference type="Pfam" id="PF07819"/>
    </source>
</evidence>
<dbReference type="GO" id="GO:0016788">
    <property type="term" value="F:hydrolase activity, acting on ester bonds"/>
    <property type="evidence" value="ECO:0007669"/>
    <property type="project" value="InterPro"/>
</dbReference>
<gene>
    <name evidence="3" type="ORF">G7Y85_10315</name>
</gene>
<proteinExistence type="predicted"/>
<keyword evidence="4" id="KW-1185">Reference proteome</keyword>
<feature type="compositionally biased region" description="Basic residues" evidence="1">
    <location>
        <begin position="426"/>
        <end position="441"/>
    </location>
</feature>
<dbReference type="RefSeq" id="WP_166255930.1">
    <property type="nucleotide sequence ID" value="NZ_JAAMOW010000004.1"/>
</dbReference>
<sequence length="441" mass="47868">MNRRPAGKAPTALARWAGGVELLGDTYAQITAGIHEFHRAIARQPFRTVDAIPTLGSGAAPVRVLHDGITDAVYTGVREIGALAFTLAGGALKLVEQQTSEVEATASAHPRTDLAFSALSGLFGDHLIGRRNPVAPQFGLYVDGLKIETDRSSLAARFPDAEPRLVVFVHGLCCNETSWQLYRQAGVRQSLPYGARLAEHGYTPLYLRYNSGAHISQNGRRLARLLQQLLTQWPRAVEDITLIGHSMGGLVIRSAAAAGLRRGDAWTGKVGSLICLGSPHQGAALERGAQALAQVLQGFELSRPWARVLEARSVGIRDLRFGATSDADWRDGLKRDWRPPASIARLADAQYHFIGCSVGDDEHDWRGKLLGDGLVHLPSSLAKELADADTAVLFRRHHMQLLNDPAVYALIAERLGVTTPPAASPAHRRTVQPRRAARPRR</sequence>
<dbReference type="Proteomes" id="UP000472676">
    <property type="component" value="Unassembled WGS sequence"/>
</dbReference>
<accession>A0A6M2BSR6</accession>
<keyword evidence="3" id="KW-0378">Hydrolase</keyword>
<dbReference type="PANTHER" id="PTHR37946">
    <property type="entry name" value="SLL1969 PROTEIN"/>
    <property type="match status" value="1"/>
</dbReference>
<dbReference type="InterPro" id="IPR012908">
    <property type="entry name" value="PGAP1-ab_dom-like"/>
</dbReference>
<protein>
    <submittedName>
        <fullName evidence="3">Alpha/beta fold hydrolase</fullName>
    </submittedName>
</protein>
<dbReference type="InterPro" id="IPR029058">
    <property type="entry name" value="AB_hydrolase_fold"/>
</dbReference>
<reference evidence="3 4" key="1">
    <citation type="journal article" date="2014" name="Int. J. Syst. Evol. Microbiol.">
        <title>Solimonas terrae sp. nov., isolated from soil.</title>
        <authorList>
            <person name="Kim S.J."/>
            <person name="Moon J.Y."/>
            <person name="Weon H.Y."/>
            <person name="Ahn J.H."/>
            <person name="Chen W.M."/>
            <person name="Kwon S.W."/>
        </authorList>
    </citation>
    <scope>NUCLEOTIDE SEQUENCE [LARGE SCALE GENOMIC DNA]</scope>
    <source>
        <strain evidence="3 4">KIS83-12</strain>
    </source>
</reference>
<feature type="region of interest" description="Disordered" evidence="1">
    <location>
        <begin position="419"/>
        <end position="441"/>
    </location>
</feature>
<evidence type="ECO:0000256" key="1">
    <source>
        <dbReference type="SAM" id="MobiDB-lite"/>
    </source>
</evidence>
<evidence type="ECO:0000313" key="4">
    <source>
        <dbReference type="Proteomes" id="UP000472676"/>
    </source>
</evidence>
<dbReference type="Gene3D" id="3.40.50.1820">
    <property type="entry name" value="alpha/beta hydrolase"/>
    <property type="match status" value="1"/>
</dbReference>
<dbReference type="PANTHER" id="PTHR37946:SF1">
    <property type="entry name" value="SLL1969 PROTEIN"/>
    <property type="match status" value="1"/>
</dbReference>
<dbReference type="EMBL" id="JAAMOW010000004">
    <property type="protein sequence ID" value="NGY05163.1"/>
    <property type="molecule type" value="Genomic_DNA"/>
</dbReference>
<comment type="caution">
    <text evidence="3">The sequence shown here is derived from an EMBL/GenBank/DDBJ whole genome shotgun (WGS) entry which is preliminary data.</text>
</comment>
<organism evidence="3 4">
    <name type="scientific">Solimonas terrae</name>
    <dbReference type="NCBI Taxonomy" id="1396819"/>
    <lineage>
        <taxon>Bacteria</taxon>
        <taxon>Pseudomonadati</taxon>
        <taxon>Pseudomonadota</taxon>
        <taxon>Gammaproteobacteria</taxon>
        <taxon>Nevskiales</taxon>
        <taxon>Nevskiaceae</taxon>
        <taxon>Solimonas</taxon>
    </lineage>
</organism>
<dbReference type="SUPFAM" id="SSF53474">
    <property type="entry name" value="alpha/beta-Hydrolases"/>
    <property type="match status" value="1"/>
</dbReference>
<feature type="domain" description="GPI inositol-deacylase PGAP1-like alpha/beta" evidence="2">
    <location>
        <begin position="165"/>
        <end position="286"/>
    </location>
</feature>
<evidence type="ECO:0000313" key="3">
    <source>
        <dbReference type="EMBL" id="NGY05163.1"/>
    </source>
</evidence>
<dbReference type="AlphaFoldDB" id="A0A6M2BSR6"/>